<dbReference type="InterPro" id="IPR010566">
    <property type="entry name" value="Haemolys_ca-bd"/>
</dbReference>
<dbReference type="Gene3D" id="2.160.20.160">
    <property type="match status" value="1"/>
</dbReference>
<dbReference type="PANTHER" id="PTHR38340:SF1">
    <property type="entry name" value="S-LAYER PROTEIN"/>
    <property type="match status" value="1"/>
</dbReference>
<keyword evidence="4" id="KW-0175">Coiled coil</keyword>
<dbReference type="OrthoDB" id="5618685at2"/>
<reference evidence="7 8" key="1">
    <citation type="journal article" date="2016" name="Appl. Environ. Microbiol.">
        <title>Whole genome relationships among Francisella bacteria of diverse origin define new species and provide specific regions for detection.</title>
        <authorList>
            <person name="Challacombe J.F."/>
            <person name="Petersen J.M."/>
            <person name="Gallegos-Graves V."/>
            <person name="Hodge D."/>
            <person name="Pillai S."/>
            <person name="Kuske C.R."/>
        </authorList>
    </citation>
    <scope>NUCLEOTIDE SEQUENCE [LARGE SCALE GENOMIC DNA]</scope>
    <source>
        <strain evidence="8">TX07-7310</strain>
    </source>
</reference>
<evidence type="ECO:0000313" key="7">
    <source>
        <dbReference type="EMBL" id="API86698.1"/>
    </source>
</evidence>
<dbReference type="SUPFAM" id="SSF51120">
    <property type="entry name" value="beta-Roll"/>
    <property type="match status" value="6"/>
</dbReference>
<keyword evidence="2" id="KW-0964">Secreted</keyword>
<dbReference type="InterPro" id="IPR011049">
    <property type="entry name" value="Serralysin-like_metalloprot_C"/>
</dbReference>
<dbReference type="PRINTS" id="PR00313">
    <property type="entry name" value="CABNDNGRPT"/>
</dbReference>
<feature type="region of interest" description="Disordered" evidence="5">
    <location>
        <begin position="2643"/>
        <end position="2666"/>
    </location>
</feature>
<protein>
    <recommendedName>
        <fullName evidence="6">Haemolysin-type calcium binding-related domain-containing protein</fullName>
    </recommendedName>
</protein>
<evidence type="ECO:0000256" key="4">
    <source>
        <dbReference type="SAM" id="Coils"/>
    </source>
</evidence>
<dbReference type="PROSITE" id="PS00330">
    <property type="entry name" value="HEMOLYSIN_CALCIUM"/>
    <property type="match status" value="5"/>
</dbReference>
<dbReference type="PANTHER" id="PTHR38340">
    <property type="entry name" value="S-LAYER PROTEIN"/>
    <property type="match status" value="1"/>
</dbReference>
<dbReference type="Proteomes" id="UP000184222">
    <property type="component" value="Chromosome"/>
</dbReference>
<dbReference type="Pfam" id="PF06594">
    <property type="entry name" value="HCBP_related"/>
    <property type="match status" value="2"/>
</dbReference>
<dbReference type="InterPro" id="IPR050557">
    <property type="entry name" value="RTX_toxin/Mannuronan_C5-epim"/>
</dbReference>
<proteinExistence type="predicted"/>
<dbReference type="Gene3D" id="2.150.10.10">
    <property type="entry name" value="Serralysin-like metalloprotease, C-terminal"/>
    <property type="match status" value="3"/>
</dbReference>
<feature type="domain" description="Haemolysin-type calcium binding-related" evidence="6">
    <location>
        <begin position="2085"/>
        <end position="2121"/>
    </location>
</feature>
<evidence type="ECO:0000259" key="6">
    <source>
        <dbReference type="Pfam" id="PF06594"/>
    </source>
</evidence>
<evidence type="ECO:0000256" key="1">
    <source>
        <dbReference type="ARBA" id="ARBA00004613"/>
    </source>
</evidence>
<sequence>MIGLTNKEAAILSELAYTKEFYLNRNYATNLRGQTLHDIFFDNGEISQSIASLNPDIAMHLTNNYDHYAEVLNKYQLVETTSTIVDGSGAPIEYKLLGENSYSGIVLTEVSNPTNAVFVSRGTATKMDGLQDIALGAGFTPVYMQDAHKFYHDVLEQQKYPEYRRTNLGVAKDNISTAGHSLGGTAAEAIALAALANGANVNTAQTFEGYGVDQLLSSPVSFVDDIFGSLADTTISIADVRSHLETLSSLDISQISDVSAIGQSIKDAASSALTNLDDLISSTPDTVLETSTKLVALNSDIQSLFDSDVANMKLEYLEHKDQLIPISEAFIRNGDPVADYMGNHVDVDPVYLATDGAVLEAHSISNYLFDTYNPDGSLKHTGDIGKLNDATVNNHFKEEYIDKVKELTEIIEDINSLNELSGLSTVEDTIEQLDVISEGLSLDRDFQVAVREFKEVFGRYSNYNSVVAEINDVFNDSFDTGVYSSYNQQLLVNEYFKQDLNSLEKQISEADGNISEIPNTETLELLQSYKDKYDLIKELDEAKLDYSNNISDQITEFESALDAYYEDKLNEQAKTKLESFKEILKDQSIQNTNDIASYDTTAIETTIETLADGYVQPLENIAQGLSDSIEQLNTEIIAITEELSSQENSNTNLSAELLQKQSQKIELTTKLNSNTKEFNQEFVNISVILGSEDYETKLLDRIRKEYFDAAEVENADHDVLVDIASDIAERTRQAEQTRVFRGDPLTLDLDFDGIETISVNEGVLFDHENKQVREGTGWISADDGLLVRDLDGDGDIESGRELFGDNTIKADGSKAVHGFEALAELDSNADGVFDANDEAFDEVQVWQDKNQDGISQADELKSLSQAAIKSINLKHVSANRVTDGGIVSDISYFTKVDGTKSEIGNLFLDKEPAISEFIDEIEISDDVLTSGFDIKGIGSVRNLAKATNQSSNLASIFNQIIQEPINSFSYTDDLVKEWAFSSNFSDTLRLESLELEDGTSFKFNISASTRERLEKLQVVESFTGNKIIQTNILGDKLNFAYGSESQTYAISQGQENIITDSYFTDSWNRINNIIAIDVNQISEIYSDIVVNIKDSIFKQIVYPELVRQIEFDYDNEGNITDISFDNLNTFIKTKIIDTPENGIYTLFKTKELSYSFTNNGWNYNDVLSNLSASDIELVNEREVFIDGKQVILGNDGSNTIINYGGITIGGKGNDNISADSDDSIVVYNLNDGYDTLSIGKGSHLVFGKGITQDDLNLKQINGGKDLFIQVGDNPSHGVEISNFYYLKRAPNIEFFDGTIIQGDSDFFNLPVIGTDNDDDILLSNVYDNYVEAGKGNDNIGFGGNNDYTNDTFKYNLGDGFDTISVGNNILEVGVKNTDKVVFGEGITKEDLSFKREFNDLIININGDNNQGLKLIGFFLENTSYQTQLDRFEFADGTVLTKDAEEFNLAILGTDVNNNIYTSLKDDVIIAGKGNDSIYDSDRGAGYYDNGYYNYYQDSSADTIIYNLGDGFDTIWSEVSHTEATDTLAFGEGISLDNLSFIRKGNELIINIDNDPNQGLRVRNFFYSSRIKDIKLFDGTVLDRNSEQINSPIVGTEGNDTIYTGISNDTIDAGKGDDTVYLKGTNDESYGKYRGYANSYMSSDVSTNIIKYNLGDGFDTLIGGDNTLNTIFFGQGIIADDLSFKRDGSDLIIQVGDDKTQGLKVKQFYNGDNNLAGLEFSDGTVLDDSILGNIINGTDGDDTLSAEFFDDIIVGGEGNDTINTNYSNTNKNIIRYGLGDGDDVINGYFESIEFGEGITKEDVAYIKKSEYDYDLIIQINKDQVSTLTLSDYFINNKSSYGNLKFVNGESLDLSDISFTFEGTDQADTLHGDTRTKDVFVGGKGDDFITSNSSSGWKTASNLSSTNTDNSEDIIKYNLGDGFDTIANISSRFANKTDKIIFGDVISQQDLTFSREGHNLVIKFKNDSSQGLNIKYFFTDFSKIKSFEFVNGDTLDINDNILKFDSLGTSNDDSIGLGFTGDTVIAGKGNDTISVSSLTQEGTIKYNLGDGFDTIKSSLYTISPAHTIEFGEGINRKNLNLRRVIDDLVINIDNDLEQGIRIENFYTNNKNAIGSINFANGESIENTNDFFNLPIEGTPENDYLTLNSNESIVIKYSLDSGFDVINRISNVSGDIIEFADGINQSDITFHKLNDSLIIRNKSNINKGVEITDYYKGKTFDFKFFDGTIINGSSGIIQALQQDTDVIGTINSEVIYADVNTRSITAGLGLDAIETNNLMNDVIIKYNVGDGNDYIYSSGGEGKDTLLFGEGINPSEIKFLSSREDLNISIYKSPRGYIRVNDFYDNPDLRLSSIEFDNGVIINTHDILNLGVDVINEMLPSLDIVEPEPTYIGTDLAEKIVGTNDAVDVVYAGGGDDAVYLGSGDDIADAGDSDDIVKALNGGDNTIDGGAGNDRIETGAGSDKLSGGLGDDIIKAGAGDDVITGGLGNDDISGELGNNVINYNLGDGLDTIRAAKLDVTDQTDKIVFGENISQDDVQYLQRNEDLFVQVGTDPEQGLLVKKFYAKSGYQTKVSGFEFADGSFNSIGDIQPVTLGTDLGEKIVGTNDVIDVVHAGAGDDTVYLGSGDDIADAGEGNDIVKALNGGNNTIEGGSGDDRIETGSGSDKLSGGLGEDIIKAGGGDDVITGGLGNDDISGELGNNVINYNLGDGLDTIRAAKLDVTDQTDKIVFGENISQDDVQYLQRNEDLFVQVGADPEQGLLVKKFYEKSGYETKVSGFEFADGSFKAIGDIQPITLGTDLGEKIVGTNNVVDVVHAGAGDDTVYLGSGDDIADAGDGNDIVKALNGGDNTIDGGSGNDRIETGAGADRLSGGLGNDIIKAGAGADVITGGQGDDILAGGAGSDTYNYSAGDGNDTINLVGDGSTDILKLNDISKDDILFSRSDNDLQINFHDQLSSLIVDDYFESQYNNDSLIIDTNDEFQMLLAANANKMAEILAANTSNDEDIDGGSVNGSNQFATQVDSSQLADLWVPNNKQSA</sequence>
<dbReference type="InterPro" id="IPR018511">
    <property type="entry name" value="Hemolysin-typ_Ca-bd_CS"/>
</dbReference>
<keyword evidence="8" id="KW-1185">Reference proteome</keyword>
<feature type="coiled-coil region" evidence="4">
    <location>
        <begin position="622"/>
        <end position="649"/>
    </location>
</feature>
<comment type="subcellular location">
    <subcellularLocation>
        <location evidence="1">Secreted</location>
    </subcellularLocation>
</comment>
<feature type="domain" description="Haemolysin-type calcium binding-related" evidence="6">
    <location>
        <begin position="1399"/>
        <end position="1442"/>
    </location>
</feature>
<dbReference type="STRING" id="573570.F7310_04690"/>
<gene>
    <name evidence="7" type="ORF">F7310_04690</name>
</gene>
<evidence type="ECO:0000256" key="3">
    <source>
        <dbReference type="ARBA" id="ARBA00022837"/>
    </source>
</evidence>
<dbReference type="Pfam" id="PF00353">
    <property type="entry name" value="HemolysinCabind"/>
    <property type="match status" value="9"/>
</dbReference>
<evidence type="ECO:0000256" key="2">
    <source>
        <dbReference type="ARBA" id="ARBA00022525"/>
    </source>
</evidence>
<dbReference type="GO" id="GO:0005509">
    <property type="term" value="F:calcium ion binding"/>
    <property type="evidence" value="ECO:0007669"/>
    <property type="project" value="InterPro"/>
</dbReference>
<dbReference type="GO" id="GO:0005576">
    <property type="term" value="C:extracellular region"/>
    <property type="evidence" value="ECO:0007669"/>
    <property type="project" value="UniProtKB-SubCell"/>
</dbReference>
<organism evidence="7 8">
    <name type="scientific">Francisella uliginis</name>
    <dbReference type="NCBI Taxonomy" id="573570"/>
    <lineage>
        <taxon>Bacteria</taxon>
        <taxon>Pseudomonadati</taxon>
        <taxon>Pseudomonadota</taxon>
        <taxon>Gammaproteobacteria</taxon>
        <taxon>Thiotrichales</taxon>
        <taxon>Francisellaceae</taxon>
        <taxon>Francisella</taxon>
    </lineage>
</organism>
<accession>A0A1L4BS88</accession>
<evidence type="ECO:0000313" key="8">
    <source>
        <dbReference type="Proteomes" id="UP000184222"/>
    </source>
</evidence>
<dbReference type="KEGG" id="frx:F7310_04690"/>
<dbReference type="InterPro" id="IPR001343">
    <property type="entry name" value="Hemolysn_Ca-bd"/>
</dbReference>
<evidence type="ECO:0000256" key="5">
    <source>
        <dbReference type="SAM" id="MobiDB-lite"/>
    </source>
</evidence>
<dbReference type="EMBL" id="CP016796">
    <property type="protein sequence ID" value="API86698.1"/>
    <property type="molecule type" value="Genomic_DNA"/>
</dbReference>
<dbReference type="RefSeq" id="WP_072712163.1">
    <property type="nucleotide sequence ID" value="NZ_CP016796.1"/>
</dbReference>
<keyword evidence="3" id="KW-0106">Calcium</keyword>
<name>A0A1L4BS88_9GAMM</name>